<dbReference type="Gene3D" id="3.40.630.10">
    <property type="entry name" value="Zn peptidases"/>
    <property type="match status" value="1"/>
</dbReference>
<gene>
    <name evidence="4" type="ORF">SAMN05660226_00858</name>
</gene>
<feature type="domain" description="Peptidase M20 dimerisation" evidence="3">
    <location>
        <begin position="235"/>
        <end position="330"/>
    </location>
</feature>
<organism evidence="4 5">
    <name type="scientific">Parapedobacter luteus</name>
    <dbReference type="NCBI Taxonomy" id="623280"/>
    <lineage>
        <taxon>Bacteria</taxon>
        <taxon>Pseudomonadati</taxon>
        <taxon>Bacteroidota</taxon>
        <taxon>Sphingobacteriia</taxon>
        <taxon>Sphingobacteriales</taxon>
        <taxon>Sphingobacteriaceae</taxon>
        <taxon>Parapedobacter</taxon>
    </lineage>
</organism>
<dbReference type="PANTHER" id="PTHR43808">
    <property type="entry name" value="ACETYLORNITHINE DEACETYLASE"/>
    <property type="match status" value="1"/>
</dbReference>
<dbReference type="Pfam" id="PF07687">
    <property type="entry name" value="M20_dimer"/>
    <property type="match status" value="1"/>
</dbReference>
<dbReference type="EMBL" id="FUYS01000002">
    <property type="protein sequence ID" value="SKB35516.1"/>
    <property type="molecule type" value="Genomic_DNA"/>
</dbReference>
<keyword evidence="5" id="KW-1185">Reference proteome</keyword>
<evidence type="ECO:0000313" key="4">
    <source>
        <dbReference type="EMBL" id="SKB35516.1"/>
    </source>
</evidence>
<dbReference type="InterPro" id="IPR002933">
    <property type="entry name" value="Peptidase_M20"/>
</dbReference>
<dbReference type="GO" id="GO:0016787">
    <property type="term" value="F:hydrolase activity"/>
    <property type="evidence" value="ECO:0007669"/>
    <property type="project" value="UniProtKB-KW"/>
</dbReference>
<accession>A0A1T5AKP0</accession>
<protein>
    <submittedName>
        <fullName evidence="4">Acetylornithine deacetylase/Succinyl-diaminopimelate desuccinylase</fullName>
    </submittedName>
</protein>
<evidence type="ECO:0000256" key="2">
    <source>
        <dbReference type="ARBA" id="ARBA00022801"/>
    </source>
</evidence>
<dbReference type="STRING" id="623280.SAMN05660226_00858"/>
<dbReference type="GO" id="GO:0046872">
    <property type="term" value="F:metal ion binding"/>
    <property type="evidence" value="ECO:0007669"/>
    <property type="project" value="UniProtKB-KW"/>
</dbReference>
<evidence type="ECO:0000313" key="5">
    <source>
        <dbReference type="Proteomes" id="UP000190541"/>
    </source>
</evidence>
<dbReference type="InterPro" id="IPR036264">
    <property type="entry name" value="Bact_exopeptidase_dim_dom"/>
</dbReference>
<evidence type="ECO:0000259" key="3">
    <source>
        <dbReference type="Pfam" id="PF07687"/>
    </source>
</evidence>
<dbReference type="OrthoDB" id="9783294at2"/>
<keyword evidence="1" id="KW-0479">Metal-binding</keyword>
<dbReference type="AlphaFoldDB" id="A0A1T5AKP0"/>
<reference evidence="4 5" key="1">
    <citation type="submission" date="2017-02" db="EMBL/GenBank/DDBJ databases">
        <authorList>
            <person name="Peterson S.W."/>
        </authorList>
    </citation>
    <scope>NUCLEOTIDE SEQUENCE [LARGE SCALE GENOMIC DNA]</scope>
    <source>
        <strain evidence="4 5">DSM 22899</strain>
    </source>
</reference>
<dbReference type="PANTHER" id="PTHR43808:SF17">
    <property type="entry name" value="PEPTIDASE M20"/>
    <property type="match status" value="1"/>
</dbReference>
<dbReference type="Pfam" id="PF01546">
    <property type="entry name" value="Peptidase_M20"/>
    <property type="match status" value="1"/>
</dbReference>
<dbReference type="InterPro" id="IPR011650">
    <property type="entry name" value="Peptidase_M20_dimer"/>
</dbReference>
<sequence>MLYLLKSNLLTRAIGGYLVTLIACGCQSPPKDASSAAAATQVSATYIDEVKTLAVHATVRETFDWITTLHDETTQNHILLTEIPAPPFKEADRANQFKAMLELAGADSVWMDSIGNVLALRKGSERKKTTVIEAHMDTVFPEGTDVTVKHRGDTLYAPGIGDDTRGLAILLTLLKSMNGAGLRTQGDVLFVGTVGEEGEGDLRGVKYLFEKGPKIDSYLAVDGSDIGQITNQGIGSHRYRITFQGPGGHSYGAYGIVNPHVAMAKAMAQWDEAARKLIDKGGAKTTFSVSVAGGGTSVNSIPYESWVIVDMRSESQEKLAEIDRLLHDAVAGSVAEVNKTKKKGNDLAVTIELIGDRPTGTAAPESPLVQRAMATAKYLGKEPSLSAASTNANTPLSLGVPAVTIGRGGKGGGGHSLNEWWLDENGDEAIQYALLLLLAEAGISAN</sequence>
<evidence type="ECO:0000256" key="1">
    <source>
        <dbReference type="ARBA" id="ARBA00022723"/>
    </source>
</evidence>
<dbReference type="Gene3D" id="3.30.70.360">
    <property type="match status" value="1"/>
</dbReference>
<dbReference type="SUPFAM" id="SSF53187">
    <property type="entry name" value="Zn-dependent exopeptidases"/>
    <property type="match status" value="1"/>
</dbReference>
<keyword evidence="2" id="KW-0378">Hydrolase</keyword>
<name>A0A1T5AKP0_9SPHI</name>
<proteinExistence type="predicted"/>
<dbReference type="PROSITE" id="PS51257">
    <property type="entry name" value="PROKAR_LIPOPROTEIN"/>
    <property type="match status" value="1"/>
</dbReference>
<dbReference type="SUPFAM" id="SSF55031">
    <property type="entry name" value="Bacterial exopeptidase dimerisation domain"/>
    <property type="match status" value="1"/>
</dbReference>
<dbReference type="Proteomes" id="UP000190541">
    <property type="component" value="Unassembled WGS sequence"/>
</dbReference>
<dbReference type="InterPro" id="IPR050072">
    <property type="entry name" value="Peptidase_M20A"/>
</dbReference>